<dbReference type="EMBL" id="MN977366">
    <property type="protein sequence ID" value="QID02886.1"/>
    <property type="molecule type" value="Genomic_DNA"/>
</dbReference>
<sequence length="172" mass="19953">MQNSSHTNFAFYIGFSENSLYSSKVSISLKLIDKNSFYVNSPELINFIEKYSSGNNIISENDIVDFFTDFLLVSLSNIVSNFNKPLHSISFKYSSISDFGTDNHDGFVRDIRLKYNEIDHNSRSKVKHLSKFFSYEDVHNFSKDSLSNILTNRKLNSEIFFNIYFADPKFIN</sequence>
<name>A0A6G6A3K3_ORBOL</name>
<protein>
    <submittedName>
        <fullName evidence="1">Uncharacterized protein</fullName>
    </submittedName>
</protein>
<dbReference type="AlphaFoldDB" id="A0A6G6A3K3"/>
<keyword evidence="1" id="KW-0496">Mitochondrion</keyword>
<accession>A0A6G6A3K3</accession>
<reference evidence="1" key="1">
    <citation type="submission" date="2020-01" db="EMBL/GenBank/DDBJ databases">
        <authorList>
            <person name="Fang M.L."/>
            <person name="Zhang Y."/>
        </authorList>
    </citation>
    <scope>NUCLEOTIDE SEQUENCE</scope>
    <source>
        <strain evidence="1">YMF1.03037</strain>
    </source>
</reference>
<geneLocation type="mitochondrion" evidence="1"/>
<organism evidence="1">
    <name type="scientific">Orbilia oligospora</name>
    <name type="common">Nematode-trapping fungus</name>
    <name type="synonym">Arthrobotrys oligospora</name>
    <dbReference type="NCBI Taxonomy" id="2813651"/>
    <lineage>
        <taxon>Eukaryota</taxon>
        <taxon>Fungi</taxon>
        <taxon>Dikarya</taxon>
        <taxon>Ascomycota</taxon>
        <taxon>Pezizomycotina</taxon>
        <taxon>Orbiliomycetes</taxon>
        <taxon>Orbiliales</taxon>
        <taxon>Orbiliaceae</taxon>
        <taxon>Orbilia</taxon>
    </lineage>
</organism>
<evidence type="ECO:0000313" key="1">
    <source>
        <dbReference type="EMBL" id="QID02886.1"/>
    </source>
</evidence>
<gene>
    <name evidence="1" type="primary">orf172</name>
</gene>
<proteinExistence type="predicted"/>